<proteinExistence type="predicted"/>
<comment type="caution">
    <text evidence="2">The sequence shown here is derived from an EMBL/GenBank/DDBJ whole genome shotgun (WGS) entry which is preliminary data.</text>
</comment>
<dbReference type="EMBL" id="BGZK01001276">
    <property type="protein sequence ID" value="GBP76111.1"/>
    <property type="molecule type" value="Genomic_DNA"/>
</dbReference>
<organism evidence="2 3">
    <name type="scientific">Eumeta variegata</name>
    <name type="common">Bagworm moth</name>
    <name type="synonym">Eumeta japonica</name>
    <dbReference type="NCBI Taxonomy" id="151549"/>
    <lineage>
        <taxon>Eukaryota</taxon>
        <taxon>Metazoa</taxon>
        <taxon>Ecdysozoa</taxon>
        <taxon>Arthropoda</taxon>
        <taxon>Hexapoda</taxon>
        <taxon>Insecta</taxon>
        <taxon>Pterygota</taxon>
        <taxon>Neoptera</taxon>
        <taxon>Endopterygota</taxon>
        <taxon>Lepidoptera</taxon>
        <taxon>Glossata</taxon>
        <taxon>Ditrysia</taxon>
        <taxon>Tineoidea</taxon>
        <taxon>Psychidae</taxon>
        <taxon>Oiketicinae</taxon>
        <taxon>Eumeta</taxon>
    </lineage>
</organism>
<feature type="compositionally biased region" description="Basic residues" evidence="1">
    <location>
        <begin position="93"/>
        <end position="105"/>
    </location>
</feature>
<keyword evidence="3" id="KW-1185">Reference proteome</keyword>
<feature type="region of interest" description="Disordered" evidence="1">
    <location>
        <begin position="1"/>
        <end position="35"/>
    </location>
</feature>
<feature type="region of interest" description="Disordered" evidence="1">
    <location>
        <begin position="52"/>
        <end position="144"/>
    </location>
</feature>
<gene>
    <name evidence="2" type="ORF">EVAR_41894_1</name>
</gene>
<sequence length="144" mass="15030">MMAAFSSSGNGKPNRPRTTGGGSLAIPDVARPPSIIPHSILRTPFAGSIAHLAQTGSYGPDSPAPPGAEDRSASGRSKNYSRVTPSRAAPRAAQHHQSRQIKYKRQASSSSDEKATCSNSTVVGSESGRNSNTSFTLVEGINEH</sequence>
<evidence type="ECO:0000256" key="1">
    <source>
        <dbReference type="SAM" id="MobiDB-lite"/>
    </source>
</evidence>
<dbReference type="AlphaFoldDB" id="A0A4C1YIA3"/>
<accession>A0A4C1YIA3</accession>
<evidence type="ECO:0000313" key="2">
    <source>
        <dbReference type="EMBL" id="GBP76111.1"/>
    </source>
</evidence>
<dbReference type="Proteomes" id="UP000299102">
    <property type="component" value="Unassembled WGS sequence"/>
</dbReference>
<feature type="compositionally biased region" description="Polar residues" evidence="1">
    <location>
        <begin position="106"/>
        <end position="136"/>
    </location>
</feature>
<feature type="compositionally biased region" description="Polar residues" evidence="1">
    <location>
        <begin position="1"/>
        <end position="11"/>
    </location>
</feature>
<evidence type="ECO:0000313" key="3">
    <source>
        <dbReference type="Proteomes" id="UP000299102"/>
    </source>
</evidence>
<protein>
    <submittedName>
        <fullName evidence="2">Uncharacterized protein</fullName>
    </submittedName>
</protein>
<name>A0A4C1YIA3_EUMVA</name>
<feature type="compositionally biased region" description="Polar residues" evidence="1">
    <location>
        <begin position="74"/>
        <end position="84"/>
    </location>
</feature>
<reference evidence="2 3" key="1">
    <citation type="journal article" date="2019" name="Commun. Biol.">
        <title>The bagworm genome reveals a unique fibroin gene that provides high tensile strength.</title>
        <authorList>
            <person name="Kono N."/>
            <person name="Nakamura H."/>
            <person name="Ohtoshi R."/>
            <person name="Tomita M."/>
            <person name="Numata K."/>
            <person name="Arakawa K."/>
        </authorList>
    </citation>
    <scope>NUCLEOTIDE SEQUENCE [LARGE SCALE GENOMIC DNA]</scope>
</reference>